<feature type="transmembrane region" description="Helical" evidence="2">
    <location>
        <begin position="146"/>
        <end position="168"/>
    </location>
</feature>
<feature type="transmembrane region" description="Helical" evidence="2">
    <location>
        <begin position="9"/>
        <end position="29"/>
    </location>
</feature>
<dbReference type="EMBL" id="JAUCGR010000002">
    <property type="protein sequence ID" value="MDM7831530.1"/>
    <property type="molecule type" value="Genomic_DNA"/>
</dbReference>
<proteinExistence type="predicted"/>
<feature type="region of interest" description="Disordered" evidence="1">
    <location>
        <begin position="181"/>
        <end position="219"/>
    </location>
</feature>
<feature type="transmembrane region" description="Helical" evidence="2">
    <location>
        <begin position="116"/>
        <end position="140"/>
    </location>
</feature>
<keyword evidence="2" id="KW-1133">Transmembrane helix</keyword>
<evidence type="ECO:0000313" key="4">
    <source>
        <dbReference type="Proteomes" id="UP001321453"/>
    </source>
</evidence>
<dbReference type="Proteomes" id="UP001321453">
    <property type="component" value="Unassembled WGS sequence"/>
</dbReference>
<reference evidence="3 4" key="1">
    <citation type="submission" date="2023-06" db="EMBL/GenBank/DDBJ databases">
        <title>Cellulomonas sp. MW9 Whole genome sequence.</title>
        <authorList>
            <person name="Park S."/>
        </authorList>
    </citation>
    <scope>NUCLEOTIDE SEQUENCE [LARGE SCALE GENOMIC DNA]</scope>
    <source>
        <strain evidence="3 4">MW9</strain>
    </source>
</reference>
<accession>A0ABT7S7C8</accession>
<organism evidence="3 4">
    <name type="scientific">Cellulomonas edaphi</name>
    <dbReference type="NCBI Taxonomy" id="3053468"/>
    <lineage>
        <taxon>Bacteria</taxon>
        <taxon>Bacillati</taxon>
        <taxon>Actinomycetota</taxon>
        <taxon>Actinomycetes</taxon>
        <taxon>Micrococcales</taxon>
        <taxon>Cellulomonadaceae</taxon>
        <taxon>Cellulomonas</taxon>
    </lineage>
</organism>
<keyword evidence="2" id="KW-0812">Transmembrane</keyword>
<keyword evidence="4" id="KW-1185">Reference proteome</keyword>
<sequence length="219" mass="23607">MNDDPMDGFGLGGLSLVAALIVLFLFAMARSHATYWAGRGVVRGAHTVHETDHGFAWWRSMITRLEAWTNTNAAQRGLDLVRGWGPIAVTIAFVMFGLQTAIFASAGLIQMKYTRFTVATIPGAIVWAIIWATVGVGAVWGAIKLFAASPIAFTAVVGVLALVVAWWVRRRLLRQSRRQSRGQAIAAGPGSGREPSAHIGRHVSPDVADGPADRREPQP</sequence>
<evidence type="ECO:0000256" key="2">
    <source>
        <dbReference type="SAM" id="Phobius"/>
    </source>
</evidence>
<evidence type="ECO:0000256" key="1">
    <source>
        <dbReference type="SAM" id="MobiDB-lite"/>
    </source>
</evidence>
<evidence type="ECO:0008006" key="5">
    <source>
        <dbReference type="Google" id="ProtNLM"/>
    </source>
</evidence>
<comment type="caution">
    <text evidence="3">The sequence shown here is derived from an EMBL/GenBank/DDBJ whole genome shotgun (WGS) entry which is preliminary data.</text>
</comment>
<feature type="transmembrane region" description="Helical" evidence="2">
    <location>
        <begin position="87"/>
        <end position="109"/>
    </location>
</feature>
<name>A0ABT7S7C8_9CELL</name>
<protein>
    <recommendedName>
        <fullName evidence="5">DedA family protein</fullName>
    </recommendedName>
</protein>
<gene>
    <name evidence="3" type="ORF">QRT05_09320</name>
</gene>
<keyword evidence="2" id="KW-0472">Membrane</keyword>
<dbReference type="RefSeq" id="WP_289446881.1">
    <property type="nucleotide sequence ID" value="NZ_JAUCGR010000002.1"/>
</dbReference>
<evidence type="ECO:0000313" key="3">
    <source>
        <dbReference type="EMBL" id="MDM7831530.1"/>
    </source>
</evidence>